<organism evidence="2 3">
    <name type="scientific">Ilex paraguariensis</name>
    <name type="common">yerba mate</name>
    <dbReference type="NCBI Taxonomy" id="185542"/>
    <lineage>
        <taxon>Eukaryota</taxon>
        <taxon>Viridiplantae</taxon>
        <taxon>Streptophyta</taxon>
        <taxon>Embryophyta</taxon>
        <taxon>Tracheophyta</taxon>
        <taxon>Spermatophyta</taxon>
        <taxon>Magnoliopsida</taxon>
        <taxon>eudicotyledons</taxon>
        <taxon>Gunneridae</taxon>
        <taxon>Pentapetalae</taxon>
        <taxon>asterids</taxon>
        <taxon>campanulids</taxon>
        <taxon>Aquifoliales</taxon>
        <taxon>Aquifoliaceae</taxon>
        <taxon>Ilex</taxon>
    </lineage>
</organism>
<proteinExistence type="predicted"/>
<feature type="compositionally biased region" description="Gly residues" evidence="1">
    <location>
        <begin position="77"/>
        <end position="90"/>
    </location>
</feature>
<feature type="compositionally biased region" description="Low complexity" evidence="1">
    <location>
        <begin position="1"/>
        <end position="16"/>
    </location>
</feature>
<evidence type="ECO:0000313" key="2">
    <source>
        <dbReference type="EMBL" id="CAK9180676.1"/>
    </source>
</evidence>
<name>A0ABC8UI03_9AQUA</name>
<keyword evidence="3" id="KW-1185">Reference proteome</keyword>
<sequence>GFNVTYGVTTTDTTGGATKGDGAGAVGVQKVTSTNVGKGVTKTVRVRAIEVMGDDVTSTIGGGVNDKDVEGPPTKTGVGGATSDGGGGRIGDGDIVLVSGGEYVGGI</sequence>
<evidence type="ECO:0000313" key="3">
    <source>
        <dbReference type="Proteomes" id="UP001642360"/>
    </source>
</evidence>
<feature type="non-terminal residue" evidence="2">
    <location>
        <position position="1"/>
    </location>
</feature>
<comment type="caution">
    <text evidence="2">The sequence shown here is derived from an EMBL/GenBank/DDBJ whole genome shotgun (WGS) entry which is preliminary data.</text>
</comment>
<reference evidence="2 3" key="1">
    <citation type="submission" date="2024-02" db="EMBL/GenBank/DDBJ databases">
        <authorList>
            <person name="Vignale AGUSTIN F."/>
            <person name="Sosa J E."/>
            <person name="Modenutti C."/>
        </authorList>
    </citation>
    <scope>NUCLEOTIDE SEQUENCE [LARGE SCALE GENOMIC DNA]</scope>
</reference>
<dbReference type="EMBL" id="CAUOFW020007812">
    <property type="protein sequence ID" value="CAK9180676.1"/>
    <property type="molecule type" value="Genomic_DNA"/>
</dbReference>
<dbReference type="Proteomes" id="UP001642360">
    <property type="component" value="Unassembled WGS sequence"/>
</dbReference>
<dbReference type="AlphaFoldDB" id="A0ABC8UI03"/>
<accession>A0ABC8UI03</accession>
<feature type="region of interest" description="Disordered" evidence="1">
    <location>
        <begin position="1"/>
        <end position="24"/>
    </location>
</feature>
<feature type="region of interest" description="Disordered" evidence="1">
    <location>
        <begin position="57"/>
        <end position="91"/>
    </location>
</feature>
<gene>
    <name evidence="2" type="ORF">ILEXP_LOCUS50696</name>
</gene>
<evidence type="ECO:0000256" key="1">
    <source>
        <dbReference type="SAM" id="MobiDB-lite"/>
    </source>
</evidence>
<protein>
    <submittedName>
        <fullName evidence="2">Uncharacterized protein</fullName>
    </submittedName>
</protein>